<evidence type="ECO:0000313" key="3">
    <source>
        <dbReference type="EMBL" id="GER91582.1"/>
    </source>
</evidence>
<feature type="compositionally biased region" description="Polar residues" evidence="1">
    <location>
        <begin position="38"/>
        <end position="53"/>
    </location>
</feature>
<keyword evidence="4" id="KW-1185">Reference proteome</keyword>
<reference evidence="3 4" key="1">
    <citation type="submission" date="2019-10" db="EMBL/GenBank/DDBJ databases">
        <title>Dictyobacter vulcani sp. nov., within the class Ktedonobacteria, isolated from soil of volcanic Mt. Zao.</title>
        <authorList>
            <person name="Zheng Y."/>
            <person name="Wang C.M."/>
            <person name="Sakai Y."/>
            <person name="Abe K."/>
            <person name="Yokota A."/>
            <person name="Yabe S."/>
        </authorList>
    </citation>
    <scope>NUCLEOTIDE SEQUENCE [LARGE SCALE GENOMIC DNA]</scope>
    <source>
        <strain evidence="3 4">W12</strain>
    </source>
</reference>
<organism evidence="3 4">
    <name type="scientific">Dictyobacter vulcani</name>
    <dbReference type="NCBI Taxonomy" id="2607529"/>
    <lineage>
        <taxon>Bacteria</taxon>
        <taxon>Bacillati</taxon>
        <taxon>Chloroflexota</taxon>
        <taxon>Ktedonobacteria</taxon>
        <taxon>Ktedonobacterales</taxon>
        <taxon>Dictyobacteraceae</taxon>
        <taxon>Dictyobacter</taxon>
    </lineage>
</organism>
<dbReference type="EMBL" id="BKZW01000004">
    <property type="protein sequence ID" value="GER91582.1"/>
    <property type="molecule type" value="Genomic_DNA"/>
</dbReference>
<dbReference type="Proteomes" id="UP000326912">
    <property type="component" value="Unassembled WGS sequence"/>
</dbReference>
<keyword evidence="2" id="KW-0732">Signal</keyword>
<comment type="caution">
    <text evidence="3">The sequence shown here is derived from an EMBL/GenBank/DDBJ whole genome shotgun (WGS) entry which is preliminary data.</text>
</comment>
<evidence type="ECO:0000313" key="4">
    <source>
        <dbReference type="Proteomes" id="UP000326912"/>
    </source>
</evidence>
<evidence type="ECO:0000256" key="2">
    <source>
        <dbReference type="SAM" id="SignalP"/>
    </source>
</evidence>
<feature type="signal peptide" evidence="2">
    <location>
        <begin position="1"/>
        <end position="31"/>
    </location>
</feature>
<accession>A0A5J4KWQ6</accession>
<gene>
    <name evidence="3" type="ORF">KDW_57440</name>
</gene>
<evidence type="ECO:0000256" key="1">
    <source>
        <dbReference type="SAM" id="MobiDB-lite"/>
    </source>
</evidence>
<feature type="region of interest" description="Disordered" evidence="1">
    <location>
        <begin position="33"/>
        <end position="58"/>
    </location>
</feature>
<protein>
    <submittedName>
        <fullName evidence="3">Uncharacterized protein</fullName>
    </submittedName>
</protein>
<feature type="chain" id="PRO_5023916301" evidence="2">
    <location>
        <begin position="32"/>
        <end position="218"/>
    </location>
</feature>
<name>A0A5J4KWQ6_9CHLR</name>
<sequence>MAFMKKLNTLVAAPLLGLTVSFAVLSGVASAHSPANAHGSNVTHAHQQNTSAAKNYRSDHFRKCKPTRIKSIAGGPVALTTTFTPIPGESFTVPSNCAFTMEDQITVHQTGQNTPENFPSTVTCQLVDSRNNVIGHAENDIDEDASNASFPLNANVEPTRMEDEYSIPVTYHVECKYLPPSGTTPTDLTIRSSGNVVIGQPVNTCDFESEDAKRTECD</sequence>
<proteinExistence type="predicted"/>
<dbReference type="AlphaFoldDB" id="A0A5J4KWQ6"/>